<accession>A0A6J5GWQ5</accession>
<dbReference type="InterPro" id="IPR040442">
    <property type="entry name" value="Pyrv_kinase-like_dom_sf"/>
</dbReference>
<reference evidence="1 2" key="1">
    <citation type="submission" date="2020-04" db="EMBL/GenBank/DDBJ databases">
        <authorList>
            <person name="De Canck E."/>
        </authorList>
    </citation>
    <scope>NUCLEOTIDE SEQUENCE [LARGE SCALE GENOMIC DNA]</scope>
    <source>
        <strain evidence="1 2">LMG 27177</strain>
    </source>
</reference>
<dbReference type="PANTHER" id="PTHR42905">
    <property type="entry name" value="PHOSPHOENOLPYRUVATE CARBOXYLASE"/>
    <property type="match status" value="1"/>
</dbReference>
<evidence type="ECO:0000313" key="2">
    <source>
        <dbReference type="Proteomes" id="UP000494252"/>
    </source>
</evidence>
<dbReference type="AlphaFoldDB" id="A0A6J5GWQ5"/>
<proteinExistence type="predicted"/>
<dbReference type="PANTHER" id="PTHR42905:SF16">
    <property type="entry name" value="CARBOXYPHOSPHONOENOLPYRUVATE PHOSPHONOMUTASE-LIKE PROTEIN (AFU_ORTHOLOGUE AFUA_5G07230)"/>
    <property type="match status" value="1"/>
</dbReference>
<dbReference type="Gene3D" id="3.20.20.60">
    <property type="entry name" value="Phosphoenolpyruvate-binding domains"/>
    <property type="match status" value="1"/>
</dbReference>
<name>A0A6J5GWQ5_9BURK</name>
<evidence type="ECO:0008006" key="3">
    <source>
        <dbReference type="Google" id="ProtNLM"/>
    </source>
</evidence>
<protein>
    <recommendedName>
        <fullName evidence="3">2-methylisocitrate lyase</fullName>
    </recommendedName>
</protein>
<dbReference type="RefSeq" id="WP_175165447.1">
    <property type="nucleotide sequence ID" value="NZ_CADIKI010000025.1"/>
</dbReference>
<keyword evidence="2" id="KW-1185">Reference proteome</keyword>
<organism evidence="1 2">
    <name type="scientific">Paraburkholderia fynbosensis</name>
    <dbReference type="NCBI Taxonomy" id="1200993"/>
    <lineage>
        <taxon>Bacteria</taxon>
        <taxon>Pseudomonadati</taxon>
        <taxon>Pseudomonadota</taxon>
        <taxon>Betaproteobacteria</taxon>
        <taxon>Burkholderiales</taxon>
        <taxon>Burkholderiaceae</taxon>
        <taxon>Paraburkholderia</taxon>
    </lineage>
</organism>
<dbReference type="Proteomes" id="UP000494252">
    <property type="component" value="Unassembled WGS sequence"/>
</dbReference>
<dbReference type="Gene3D" id="6.10.250.2750">
    <property type="match status" value="1"/>
</dbReference>
<dbReference type="InterPro" id="IPR015813">
    <property type="entry name" value="Pyrv/PenolPyrv_kinase-like_dom"/>
</dbReference>
<gene>
    <name evidence="1" type="ORF">LMG27177_06361</name>
</gene>
<evidence type="ECO:0000313" key="1">
    <source>
        <dbReference type="EMBL" id="CAB3807631.1"/>
    </source>
</evidence>
<sequence>MSRTIAEKRAAFRALHMSGCFVLPNPWDAGSARYLQTLGFQAVATTSSGFAWSTGHADNTLPRDAILAHLREIVAATDLPVNADFENGFGREPADVADSVRLAVETGVAGLSIEDSTGDPAAALFPIDIAVQRISAARRAIDETGGDTLLIGRAENFFAGKPDLDDAIARLKAYAAAGADCLYAPGIQTREQIEAVVAAVAPKPVNLLIGSTSSLTVQDAAALGVRRISVGGALARAAWGGFMRAAQALADGRFDGFEGATPGSQLNDLFQNRA</sequence>
<dbReference type="SUPFAM" id="SSF51621">
    <property type="entry name" value="Phosphoenolpyruvate/pyruvate domain"/>
    <property type="match status" value="1"/>
</dbReference>
<dbReference type="InterPro" id="IPR039556">
    <property type="entry name" value="ICL/PEPM"/>
</dbReference>
<dbReference type="GO" id="GO:0003824">
    <property type="term" value="F:catalytic activity"/>
    <property type="evidence" value="ECO:0007669"/>
    <property type="project" value="InterPro"/>
</dbReference>
<dbReference type="Pfam" id="PF13714">
    <property type="entry name" value="PEP_mutase"/>
    <property type="match status" value="1"/>
</dbReference>
<dbReference type="CDD" id="cd00377">
    <property type="entry name" value="ICL_PEPM"/>
    <property type="match status" value="1"/>
</dbReference>
<dbReference type="EMBL" id="CADIKI010000025">
    <property type="protein sequence ID" value="CAB3807631.1"/>
    <property type="molecule type" value="Genomic_DNA"/>
</dbReference>